<name>A0ABD0K7E1_9CAEN</name>
<dbReference type="EMBL" id="JACVVK020000237">
    <property type="protein sequence ID" value="KAK7482843.1"/>
    <property type="molecule type" value="Genomic_DNA"/>
</dbReference>
<evidence type="ECO:0000313" key="2">
    <source>
        <dbReference type="EMBL" id="KAK7482843.1"/>
    </source>
</evidence>
<feature type="domain" description="H-type lectin" evidence="1">
    <location>
        <begin position="57"/>
        <end position="121"/>
    </location>
</feature>
<dbReference type="PANTHER" id="PTHR46938">
    <property type="entry name" value="DISCOIDIN-1 SUBUNIT A-RELATED-RELATED"/>
    <property type="match status" value="1"/>
</dbReference>
<proteinExistence type="predicted"/>
<dbReference type="InterPro" id="IPR019019">
    <property type="entry name" value="H-type_lectin_domain"/>
</dbReference>
<comment type="caution">
    <text evidence="2">The sequence shown here is derived from an EMBL/GenBank/DDBJ whole genome shotgun (WGS) entry which is preliminary data.</text>
</comment>
<dbReference type="SUPFAM" id="SSF141086">
    <property type="entry name" value="Agglutinin HPA-like"/>
    <property type="match status" value="1"/>
</dbReference>
<evidence type="ECO:0000259" key="1">
    <source>
        <dbReference type="Pfam" id="PF09458"/>
    </source>
</evidence>
<organism evidence="2 3">
    <name type="scientific">Batillaria attramentaria</name>
    <dbReference type="NCBI Taxonomy" id="370345"/>
    <lineage>
        <taxon>Eukaryota</taxon>
        <taxon>Metazoa</taxon>
        <taxon>Spiralia</taxon>
        <taxon>Lophotrochozoa</taxon>
        <taxon>Mollusca</taxon>
        <taxon>Gastropoda</taxon>
        <taxon>Caenogastropoda</taxon>
        <taxon>Sorbeoconcha</taxon>
        <taxon>Cerithioidea</taxon>
        <taxon>Batillariidae</taxon>
        <taxon>Batillaria</taxon>
    </lineage>
</organism>
<keyword evidence="3" id="KW-1185">Reference proteome</keyword>
<evidence type="ECO:0000313" key="3">
    <source>
        <dbReference type="Proteomes" id="UP001519460"/>
    </source>
</evidence>
<sequence length="124" mass="14114">MRGQMEEFDAILTQLTNKLAEKRCESGMEAFNPHEQGYVINHHGSEGDFVERHKVEHVTFSRNFVTVPAVTAGIVHIDAEHTANTRIDVSVRNVTTAGFDFVVAEWWYDTHNYAVNVMWMACSN</sequence>
<dbReference type="Pfam" id="PF09458">
    <property type="entry name" value="H_lectin"/>
    <property type="match status" value="1"/>
</dbReference>
<reference evidence="2 3" key="1">
    <citation type="journal article" date="2023" name="Sci. Data">
        <title>Genome assembly of the Korean intertidal mud-creeper Batillaria attramentaria.</title>
        <authorList>
            <person name="Patra A.K."/>
            <person name="Ho P.T."/>
            <person name="Jun S."/>
            <person name="Lee S.J."/>
            <person name="Kim Y."/>
            <person name="Won Y.J."/>
        </authorList>
    </citation>
    <scope>NUCLEOTIDE SEQUENCE [LARGE SCALE GENOMIC DNA]</scope>
    <source>
        <strain evidence="2">Wonlab-2016</strain>
    </source>
</reference>
<dbReference type="InterPro" id="IPR037221">
    <property type="entry name" value="H-type_lectin_dom_sf"/>
</dbReference>
<gene>
    <name evidence="2" type="ORF">BaRGS_00025876</name>
</gene>
<dbReference type="Proteomes" id="UP001519460">
    <property type="component" value="Unassembled WGS sequence"/>
</dbReference>
<accession>A0ABD0K7E1</accession>
<dbReference type="InterPro" id="IPR052487">
    <property type="entry name" value="Galactose-binding_lectin"/>
</dbReference>
<dbReference type="Gene3D" id="2.60.40.2080">
    <property type="match status" value="1"/>
</dbReference>
<protein>
    <recommendedName>
        <fullName evidence="1">H-type lectin domain-containing protein</fullName>
    </recommendedName>
</protein>
<dbReference type="AlphaFoldDB" id="A0ABD0K7E1"/>